<dbReference type="FunFam" id="3.40.50.20:FF:000006">
    <property type="entry name" value="Phosphoribosylamine--glycine ligase, chloroplastic"/>
    <property type="match status" value="1"/>
</dbReference>
<evidence type="ECO:0000256" key="3">
    <source>
        <dbReference type="ARBA" id="ARBA00005174"/>
    </source>
</evidence>
<evidence type="ECO:0000256" key="11">
    <source>
        <dbReference type="ARBA" id="ARBA00038345"/>
    </source>
</evidence>
<evidence type="ECO:0000256" key="4">
    <source>
        <dbReference type="ARBA" id="ARBA00013255"/>
    </source>
</evidence>
<keyword evidence="6" id="KW-0479">Metal-binding</keyword>
<comment type="cofactor">
    <cofactor evidence="1">
        <name>Mn(2+)</name>
        <dbReference type="ChEBI" id="CHEBI:29035"/>
    </cofactor>
</comment>
<reference evidence="17" key="1">
    <citation type="journal article" date="2014" name="Int. J. Syst. Evol. Microbiol.">
        <title>Complete genome sequence of Corynebacterium casei LMG S-19264T (=DSM 44701T), isolated from a smear-ripened cheese.</title>
        <authorList>
            <consortium name="US DOE Joint Genome Institute (JGI-PGF)"/>
            <person name="Walter F."/>
            <person name="Albersmeier A."/>
            <person name="Kalinowski J."/>
            <person name="Ruckert C."/>
        </authorList>
    </citation>
    <scope>NUCLEOTIDE SEQUENCE</scope>
    <source>
        <strain evidence="17">CGMCC 1.15330</strain>
    </source>
</reference>
<dbReference type="Gene3D" id="3.90.600.10">
    <property type="entry name" value="Phosphoribosylglycinamide synthetase, C-terminal domain"/>
    <property type="match status" value="1"/>
</dbReference>
<evidence type="ECO:0000256" key="15">
    <source>
        <dbReference type="PROSITE-ProRule" id="PRU00409"/>
    </source>
</evidence>
<dbReference type="NCBIfam" id="TIGR00877">
    <property type="entry name" value="purD"/>
    <property type="match status" value="1"/>
</dbReference>
<accession>A0A916T5F7</accession>
<organism evidence="17 18">
    <name type="scientific">Sphingomonas metalli</name>
    <dbReference type="NCBI Taxonomy" id="1779358"/>
    <lineage>
        <taxon>Bacteria</taxon>
        <taxon>Pseudomonadati</taxon>
        <taxon>Pseudomonadota</taxon>
        <taxon>Alphaproteobacteria</taxon>
        <taxon>Sphingomonadales</taxon>
        <taxon>Sphingomonadaceae</taxon>
        <taxon>Sphingomonas</taxon>
    </lineage>
</organism>
<evidence type="ECO:0000256" key="7">
    <source>
        <dbReference type="ARBA" id="ARBA00022741"/>
    </source>
</evidence>
<dbReference type="PROSITE" id="PS50975">
    <property type="entry name" value="ATP_GRASP"/>
    <property type="match status" value="1"/>
</dbReference>
<evidence type="ECO:0000256" key="13">
    <source>
        <dbReference type="ARBA" id="ARBA00042864"/>
    </source>
</evidence>
<sequence length="423" mass="42831">MNVLLIGSGGREHALAWKLAQSPTLDTLFAAPGNPGIARHATLVALDAADHGAVAAFCREQAIGLVVIGPEAPLVDGLADTLRMAGVPVFGPSAAAARLEGSKGFTKDLCARAGIPTAGYIRVTDRDTAVAALGGTFGLPVVIKADGLAAGKGVTVAMTRDEALAAIDALFAEPGGEAVIEEFLTGEEASLFVLTDGTHLAPFGSAQDHKRVGEGDTGPNTGGMGAYSPARVLTPALEAQAIDTIVRPTVEALRADGMPFVGVLYAGLMLTPQGPKLIEYNARFGDPETQVLMLRFQGDLVALMLAAAEGRLAGEAAPVFSADCALTVVMAAQGYPGEPKKGGAIAGIEAAEADGAVVFQAGTATGAEGGLVAAGGRVLAVTAAGPSVAAAQAAAYRAVDRIVMPEGFCRRDIGWREIAREQG</sequence>
<keyword evidence="9 15" id="KW-0067">ATP-binding</keyword>
<dbReference type="SUPFAM" id="SSF52440">
    <property type="entry name" value="PreATP-grasp domain"/>
    <property type="match status" value="1"/>
</dbReference>
<dbReference type="Pfam" id="PF02844">
    <property type="entry name" value="GARS_N"/>
    <property type="match status" value="1"/>
</dbReference>
<evidence type="ECO:0000313" key="17">
    <source>
        <dbReference type="EMBL" id="GGB29235.1"/>
    </source>
</evidence>
<dbReference type="InterPro" id="IPR037123">
    <property type="entry name" value="PRibGlycinamide_synth_C_sf"/>
</dbReference>
<dbReference type="InterPro" id="IPR011761">
    <property type="entry name" value="ATP-grasp"/>
</dbReference>
<evidence type="ECO:0000313" key="18">
    <source>
        <dbReference type="Proteomes" id="UP000623067"/>
    </source>
</evidence>
<evidence type="ECO:0000256" key="8">
    <source>
        <dbReference type="ARBA" id="ARBA00022755"/>
    </source>
</evidence>
<dbReference type="Proteomes" id="UP000623067">
    <property type="component" value="Unassembled WGS sequence"/>
</dbReference>
<dbReference type="Gene3D" id="3.40.50.20">
    <property type="match status" value="1"/>
</dbReference>
<dbReference type="GO" id="GO:0009113">
    <property type="term" value="P:purine nucleobase biosynthetic process"/>
    <property type="evidence" value="ECO:0007669"/>
    <property type="project" value="InterPro"/>
</dbReference>
<evidence type="ECO:0000256" key="9">
    <source>
        <dbReference type="ARBA" id="ARBA00022840"/>
    </source>
</evidence>
<dbReference type="GO" id="GO:0004637">
    <property type="term" value="F:phosphoribosylamine-glycine ligase activity"/>
    <property type="evidence" value="ECO:0007669"/>
    <property type="project" value="UniProtKB-UniRule"/>
</dbReference>
<evidence type="ECO:0000259" key="16">
    <source>
        <dbReference type="PROSITE" id="PS50975"/>
    </source>
</evidence>
<dbReference type="RefSeq" id="WP_188658468.1">
    <property type="nucleotide sequence ID" value="NZ_BMIH01000002.1"/>
</dbReference>
<reference evidence="17" key="2">
    <citation type="submission" date="2020-09" db="EMBL/GenBank/DDBJ databases">
        <authorList>
            <person name="Sun Q."/>
            <person name="Zhou Y."/>
        </authorList>
    </citation>
    <scope>NUCLEOTIDE SEQUENCE</scope>
    <source>
        <strain evidence="17">CGMCC 1.15330</strain>
    </source>
</reference>
<comment type="catalytic activity">
    <reaction evidence="14">
        <text>5-phospho-beta-D-ribosylamine + glycine + ATP = N(1)-(5-phospho-beta-D-ribosyl)glycinamide + ADP + phosphate + H(+)</text>
        <dbReference type="Rhea" id="RHEA:17453"/>
        <dbReference type="ChEBI" id="CHEBI:15378"/>
        <dbReference type="ChEBI" id="CHEBI:30616"/>
        <dbReference type="ChEBI" id="CHEBI:43474"/>
        <dbReference type="ChEBI" id="CHEBI:57305"/>
        <dbReference type="ChEBI" id="CHEBI:58681"/>
        <dbReference type="ChEBI" id="CHEBI:143788"/>
        <dbReference type="ChEBI" id="CHEBI:456216"/>
        <dbReference type="EC" id="6.3.4.13"/>
    </reaction>
</comment>
<dbReference type="InterPro" id="IPR011054">
    <property type="entry name" value="Rudment_hybrid_motif"/>
</dbReference>
<dbReference type="HAMAP" id="MF_00138">
    <property type="entry name" value="GARS"/>
    <property type="match status" value="1"/>
</dbReference>
<dbReference type="SMART" id="SM01209">
    <property type="entry name" value="GARS_A"/>
    <property type="match status" value="1"/>
</dbReference>
<keyword evidence="18" id="KW-1185">Reference proteome</keyword>
<evidence type="ECO:0000256" key="14">
    <source>
        <dbReference type="HAMAP-Rule" id="MF_00138"/>
    </source>
</evidence>
<dbReference type="InterPro" id="IPR013815">
    <property type="entry name" value="ATP_grasp_subdomain_1"/>
</dbReference>
<dbReference type="InterPro" id="IPR020559">
    <property type="entry name" value="PRibGlycinamide_synth_CS"/>
</dbReference>
<gene>
    <name evidence="14 17" type="primary">purD</name>
    <name evidence="17" type="ORF">GCM10011380_18420</name>
</gene>
<proteinExistence type="inferred from homology"/>
<dbReference type="Pfam" id="PF02843">
    <property type="entry name" value="GARS_C"/>
    <property type="match status" value="1"/>
</dbReference>
<keyword evidence="8 14" id="KW-0658">Purine biosynthesis</keyword>
<dbReference type="GO" id="GO:0046872">
    <property type="term" value="F:metal ion binding"/>
    <property type="evidence" value="ECO:0007669"/>
    <property type="project" value="UniProtKB-KW"/>
</dbReference>
<keyword evidence="5 14" id="KW-0436">Ligase</keyword>
<dbReference type="PROSITE" id="PS00184">
    <property type="entry name" value="GARS"/>
    <property type="match status" value="1"/>
</dbReference>
<keyword evidence="10" id="KW-0464">Manganese</keyword>
<dbReference type="Pfam" id="PF01071">
    <property type="entry name" value="GARS_A"/>
    <property type="match status" value="1"/>
</dbReference>
<dbReference type="SUPFAM" id="SSF56059">
    <property type="entry name" value="Glutathione synthetase ATP-binding domain-like"/>
    <property type="match status" value="1"/>
</dbReference>
<evidence type="ECO:0000256" key="2">
    <source>
        <dbReference type="ARBA" id="ARBA00001946"/>
    </source>
</evidence>
<protein>
    <recommendedName>
        <fullName evidence="4 14">Phosphoribosylamine--glycine ligase</fullName>
        <ecNumber evidence="4 14">6.3.4.13</ecNumber>
    </recommendedName>
    <alternativeName>
        <fullName evidence="14">GARS</fullName>
    </alternativeName>
    <alternativeName>
        <fullName evidence="12 14">Glycinamide ribonucleotide synthetase</fullName>
    </alternativeName>
    <alternativeName>
        <fullName evidence="13 14">Phosphoribosylglycinamide synthetase</fullName>
    </alternativeName>
</protein>
<dbReference type="Gene3D" id="3.30.470.20">
    <property type="entry name" value="ATP-grasp fold, B domain"/>
    <property type="match status" value="1"/>
</dbReference>
<evidence type="ECO:0000256" key="5">
    <source>
        <dbReference type="ARBA" id="ARBA00022598"/>
    </source>
</evidence>
<comment type="caution">
    <text evidence="17">The sequence shown here is derived from an EMBL/GenBank/DDBJ whole genome shotgun (WGS) entry which is preliminary data.</text>
</comment>
<dbReference type="SMART" id="SM01210">
    <property type="entry name" value="GARS_C"/>
    <property type="match status" value="1"/>
</dbReference>
<dbReference type="SUPFAM" id="SSF51246">
    <property type="entry name" value="Rudiment single hybrid motif"/>
    <property type="match status" value="1"/>
</dbReference>
<evidence type="ECO:0000256" key="10">
    <source>
        <dbReference type="ARBA" id="ARBA00023211"/>
    </source>
</evidence>
<dbReference type="InterPro" id="IPR016185">
    <property type="entry name" value="PreATP-grasp_dom_sf"/>
</dbReference>
<dbReference type="InterPro" id="IPR020561">
    <property type="entry name" value="PRibGlycinamid_synth_ATP-grasp"/>
</dbReference>
<comment type="pathway">
    <text evidence="3 14">Purine metabolism; IMP biosynthesis via de novo pathway; N(1)-(5-phospho-D-ribosyl)glycinamide from 5-phospho-alpha-D-ribose 1-diphosphate: step 2/2.</text>
</comment>
<keyword evidence="7 15" id="KW-0547">Nucleotide-binding</keyword>
<dbReference type="GO" id="GO:0006189">
    <property type="term" value="P:'de novo' IMP biosynthetic process"/>
    <property type="evidence" value="ECO:0007669"/>
    <property type="project" value="UniProtKB-UniRule"/>
</dbReference>
<evidence type="ECO:0000256" key="1">
    <source>
        <dbReference type="ARBA" id="ARBA00001936"/>
    </source>
</evidence>
<dbReference type="InterPro" id="IPR000115">
    <property type="entry name" value="PRibGlycinamide_synth"/>
</dbReference>
<comment type="similarity">
    <text evidence="11 14">Belongs to the GARS family.</text>
</comment>
<dbReference type="EC" id="6.3.4.13" evidence="4 14"/>
<dbReference type="PANTHER" id="PTHR43472:SF1">
    <property type="entry name" value="PHOSPHORIBOSYLAMINE--GLYCINE LIGASE, CHLOROPLASTIC"/>
    <property type="match status" value="1"/>
</dbReference>
<name>A0A916T5F7_9SPHN</name>
<dbReference type="Gene3D" id="3.30.1490.20">
    <property type="entry name" value="ATP-grasp fold, A domain"/>
    <property type="match status" value="1"/>
</dbReference>
<evidence type="ECO:0000256" key="12">
    <source>
        <dbReference type="ARBA" id="ARBA00042242"/>
    </source>
</evidence>
<evidence type="ECO:0000256" key="6">
    <source>
        <dbReference type="ARBA" id="ARBA00022723"/>
    </source>
</evidence>
<comment type="cofactor">
    <cofactor evidence="2">
        <name>Mg(2+)</name>
        <dbReference type="ChEBI" id="CHEBI:18420"/>
    </cofactor>
</comment>
<dbReference type="PANTHER" id="PTHR43472">
    <property type="entry name" value="PHOSPHORIBOSYLAMINE--GLYCINE LIGASE"/>
    <property type="match status" value="1"/>
</dbReference>
<dbReference type="EMBL" id="BMIH01000002">
    <property type="protein sequence ID" value="GGB29235.1"/>
    <property type="molecule type" value="Genomic_DNA"/>
</dbReference>
<dbReference type="AlphaFoldDB" id="A0A916T5F7"/>
<dbReference type="InterPro" id="IPR020560">
    <property type="entry name" value="PRibGlycinamide_synth_C-dom"/>
</dbReference>
<dbReference type="InterPro" id="IPR020562">
    <property type="entry name" value="PRibGlycinamide_synth_N"/>
</dbReference>
<dbReference type="GO" id="GO:0005524">
    <property type="term" value="F:ATP binding"/>
    <property type="evidence" value="ECO:0007669"/>
    <property type="project" value="UniProtKB-UniRule"/>
</dbReference>
<feature type="domain" description="ATP-grasp" evidence="16">
    <location>
        <begin position="107"/>
        <end position="309"/>
    </location>
</feature>